<dbReference type="EMBL" id="KQ981751">
    <property type="protein sequence ID" value="KYN36156.1"/>
    <property type="molecule type" value="Genomic_DNA"/>
</dbReference>
<sequence>MVNLFPCIQYYNIRIFLELPRVFNKILSYMNKKLERSDGSIIEYLIQAKLWQEKIKPKFPDKFLLPIGCYYNIFTAQIVYAQNKYFENSELFRTLHELQYLETKGNTAIIDGTKTQVHFAFAVLLGDNEGVHNVLGFTTSFNANYYIS</sequence>
<dbReference type="AlphaFoldDB" id="A0A151JUB9"/>
<evidence type="ECO:0000313" key="2">
    <source>
        <dbReference type="Proteomes" id="UP000078541"/>
    </source>
</evidence>
<name>A0A151JUB9_9HYME</name>
<keyword evidence="2" id="KW-1185">Reference proteome</keyword>
<evidence type="ECO:0000313" key="1">
    <source>
        <dbReference type="EMBL" id="KYN36156.1"/>
    </source>
</evidence>
<gene>
    <name evidence="1" type="ORF">ALC56_09492</name>
</gene>
<organism evidence="1 2">
    <name type="scientific">Trachymyrmex septentrionalis</name>
    <dbReference type="NCBI Taxonomy" id="34720"/>
    <lineage>
        <taxon>Eukaryota</taxon>
        <taxon>Metazoa</taxon>
        <taxon>Ecdysozoa</taxon>
        <taxon>Arthropoda</taxon>
        <taxon>Hexapoda</taxon>
        <taxon>Insecta</taxon>
        <taxon>Pterygota</taxon>
        <taxon>Neoptera</taxon>
        <taxon>Endopterygota</taxon>
        <taxon>Hymenoptera</taxon>
        <taxon>Apocrita</taxon>
        <taxon>Aculeata</taxon>
        <taxon>Formicoidea</taxon>
        <taxon>Formicidae</taxon>
        <taxon>Myrmicinae</taxon>
        <taxon>Trachymyrmex</taxon>
    </lineage>
</organism>
<accession>A0A151JUB9</accession>
<protein>
    <submittedName>
        <fullName evidence="1">Uncharacterized protein</fullName>
    </submittedName>
</protein>
<dbReference type="Proteomes" id="UP000078541">
    <property type="component" value="Unassembled WGS sequence"/>
</dbReference>
<reference evidence="1 2" key="1">
    <citation type="submission" date="2016-03" db="EMBL/GenBank/DDBJ databases">
        <title>Trachymyrmex septentrionalis WGS genome.</title>
        <authorList>
            <person name="Nygaard S."/>
            <person name="Hu H."/>
            <person name="Boomsma J."/>
            <person name="Zhang G."/>
        </authorList>
    </citation>
    <scope>NUCLEOTIDE SEQUENCE [LARGE SCALE GENOMIC DNA]</scope>
    <source>
        <strain evidence="1">Tsep2-gDNA-1</strain>
        <tissue evidence="1">Whole body</tissue>
    </source>
</reference>
<proteinExistence type="predicted"/>